<dbReference type="InterPro" id="IPR002885">
    <property type="entry name" value="PPR_rpt"/>
</dbReference>
<keyword evidence="1" id="KW-0677">Repeat</keyword>
<feature type="repeat" description="PPR" evidence="2">
    <location>
        <begin position="297"/>
        <end position="331"/>
    </location>
</feature>
<feature type="repeat" description="PPR" evidence="2">
    <location>
        <begin position="609"/>
        <end position="643"/>
    </location>
</feature>
<dbReference type="Pfam" id="PF13041">
    <property type="entry name" value="PPR_2"/>
    <property type="match status" value="3"/>
</dbReference>
<dbReference type="Gene3D" id="1.25.40.10">
    <property type="entry name" value="Tetratricopeptide repeat domain"/>
    <property type="match status" value="4"/>
</dbReference>
<dbReference type="GeneID" id="115743752"/>
<dbReference type="InterPro" id="IPR011990">
    <property type="entry name" value="TPR-like_helical_dom_sf"/>
</dbReference>
<feature type="repeat" description="PPR" evidence="2">
    <location>
        <begin position="262"/>
        <end position="296"/>
    </location>
</feature>
<evidence type="ECO:0000256" key="2">
    <source>
        <dbReference type="PROSITE-ProRule" id="PRU00708"/>
    </source>
</evidence>
<evidence type="ECO:0000313" key="4">
    <source>
        <dbReference type="RefSeq" id="XP_048135326.1"/>
    </source>
</evidence>
<dbReference type="SUPFAM" id="SSF81901">
    <property type="entry name" value="HCP-like"/>
    <property type="match status" value="1"/>
</dbReference>
<feature type="repeat" description="PPR" evidence="2">
    <location>
        <begin position="469"/>
        <end position="503"/>
    </location>
</feature>
<keyword evidence="3" id="KW-1185">Reference proteome</keyword>
<dbReference type="NCBIfam" id="TIGR00756">
    <property type="entry name" value="PPR"/>
    <property type="match status" value="8"/>
</dbReference>
<dbReference type="Proteomes" id="UP000827889">
    <property type="component" value="Chromosome 5"/>
</dbReference>
<dbReference type="Pfam" id="PF12854">
    <property type="entry name" value="PPR_1"/>
    <property type="match status" value="2"/>
</dbReference>
<dbReference type="Pfam" id="PF01535">
    <property type="entry name" value="PPR"/>
    <property type="match status" value="4"/>
</dbReference>
<feature type="repeat" description="PPR" evidence="2">
    <location>
        <begin position="434"/>
        <end position="468"/>
    </location>
</feature>
<feature type="repeat" description="PPR" evidence="2">
    <location>
        <begin position="644"/>
        <end position="678"/>
    </location>
</feature>
<dbReference type="RefSeq" id="XP_048135329.1">
    <property type="nucleotide sequence ID" value="XM_048279372.1"/>
</dbReference>
<reference evidence="4 5" key="1">
    <citation type="submission" date="2025-05" db="UniProtKB">
        <authorList>
            <consortium name="RefSeq"/>
        </authorList>
    </citation>
    <scope>IDENTIFICATION</scope>
    <source>
        <tissue evidence="4 5">Leaf</tissue>
    </source>
</reference>
<sequence>MVAVSCEVGDGFLVQVHVPSNVLLVMRASFSLVYHCSAKLKLILVSNKISRPFSSGNSAAVCFSMLDDETSNSYDGEVLPKRGCISAVSIDDMVSHHGDRCSSEEIPLFLENQKSEEVEMESMKPLDTNCQWIQGCEKLYWAKSNQINMFRGLDKLFDENSEAAIALGLKNGIQATCKVIHILASRNMNHLVVRLILYLVRTYHCHKDSSTLLLDTFLDTCKERRVLKTVHSMFVDSYIKEDMLNIALEASFKGRLLKIFPSAAVCNSLLQALLRSNQSDLAWEFLEEMQSQGIGMNASVISLFIKDYCIKGDIRSAWKLVTEMKNCGIKADVVAYSIIVHHLCRMSWLKEATCLLFKLLGMGFFLDSVVINSVIDGYCKVGNLGKAICILSMCGLPLDNFLYNSFLTKLCRDHDLSIASKYFLEMPEVGLRPDCYNYTTMIQGYCKAGDTKRALQYFGKMLKSGNRPSTTTYAVLIDGSCQIEDMEMAEHMFQIMIKDGLLPDVVVCNTLMHAYGKQGRLHKVFKLLGLMTTVNISPDIITYNTIIHSLMRNGLMTEARDILDELVQRGFSPDVVTFTSVIDGFSKRGHFVEAFLMWSSMSKVAVQPDIITCSALLSGYCRARRMEEANALFRRMLDAGLRPDVILYNTLIHGFCKIGCMEDACYLVDLMVQGDIYPNNVTRRALVLGFEKMKFRNPAETADFKLQEILVKNGIHIGVDAYLSMAHRPDR</sequence>
<evidence type="ECO:0000313" key="3">
    <source>
        <dbReference type="Proteomes" id="UP000827889"/>
    </source>
</evidence>
<evidence type="ECO:0000256" key="1">
    <source>
        <dbReference type="ARBA" id="ARBA00022737"/>
    </source>
</evidence>
<dbReference type="InterPro" id="IPR051222">
    <property type="entry name" value="PPR/CCM1_RNA-binding"/>
</dbReference>
<accession>A0ABM3HFE8</accession>
<dbReference type="RefSeq" id="XP_048135326.1">
    <property type="nucleotide sequence ID" value="XM_048279369.1"/>
</dbReference>
<evidence type="ECO:0000313" key="8">
    <source>
        <dbReference type="RefSeq" id="XP_048135330.1"/>
    </source>
</evidence>
<dbReference type="RefSeq" id="XP_048135327.1">
    <property type="nucleotide sequence ID" value="XM_048279370.1"/>
</dbReference>
<feature type="repeat" description="PPR" evidence="2">
    <location>
        <begin position="399"/>
        <end position="433"/>
    </location>
</feature>
<gene>
    <name evidence="4 5 6 7 8" type="primary">LOC115743752</name>
</gene>
<feature type="repeat" description="PPR" evidence="2">
    <location>
        <begin position="539"/>
        <end position="573"/>
    </location>
</feature>
<organism evidence="3 4">
    <name type="scientific">Rhodamnia argentea</name>
    <dbReference type="NCBI Taxonomy" id="178133"/>
    <lineage>
        <taxon>Eukaryota</taxon>
        <taxon>Viridiplantae</taxon>
        <taxon>Streptophyta</taxon>
        <taxon>Embryophyta</taxon>
        <taxon>Tracheophyta</taxon>
        <taxon>Spermatophyta</taxon>
        <taxon>Magnoliopsida</taxon>
        <taxon>eudicotyledons</taxon>
        <taxon>Gunneridae</taxon>
        <taxon>Pentapetalae</taxon>
        <taxon>rosids</taxon>
        <taxon>malvids</taxon>
        <taxon>Myrtales</taxon>
        <taxon>Myrtaceae</taxon>
        <taxon>Myrtoideae</taxon>
        <taxon>Myrteae</taxon>
        <taxon>Australasian group</taxon>
        <taxon>Rhodamnia</taxon>
    </lineage>
</organism>
<evidence type="ECO:0000313" key="5">
    <source>
        <dbReference type="RefSeq" id="XP_048135327.1"/>
    </source>
</evidence>
<proteinExistence type="predicted"/>
<name>A0ABM3HFE8_9MYRT</name>
<dbReference type="PANTHER" id="PTHR47942">
    <property type="entry name" value="TETRATRICOPEPTIDE REPEAT (TPR)-LIKE SUPERFAMILY PROTEIN-RELATED"/>
    <property type="match status" value="1"/>
</dbReference>
<protein>
    <submittedName>
        <fullName evidence="4 5">Pentatricopeptide repeat-containing protein At2g19280</fullName>
    </submittedName>
</protein>
<dbReference type="PROSITE" id="PS51375">
    <property type="entry name" value="PPR"/>
    <property type="match status" value="10"/>
</dbReference>
<dbReference type="RefSeq" id="XP_048135328.1">
    <property type="nucleotide sequence ID" value="XM_048279371.1"/>
</dbReference>
<evidence type="ECO:0000313" key="7">
    <source>
        <dbReference type="RefSeq" id="XP_048135329.1"/>
    </source>
</evidence>
<dbReference type="RefSeq" id="XP_048135330.1">
    <property type="nucleotide sequence ID" value="XM_048279373.1"/>
</dbReference>
<dbReference type="PANTHER" id="PTHR47942:SF16">
    <property type="entry name" value="PENTATRICOPEPTIDE REPEAT DOMAIN CONTAINING PROTEIN-RELATED"/>
    <property type="match status" value="1"/>
</dbReference>
<evidence type="ECO:0000313" key="6">
    <source>
        <dbReference type="RefSeq" id="XP_048135328.1"/>
    </source>
</evidence>
<feature type="repeat" description="PPR" evidence="2">
    <location>
        <begin position="574"/>
        <end position="608"/>
    </location>
</feature>
<feature type="repeat" description="PPR" evidence="2">
    <location>
        <begin position="504"/>
        <end position="538"/>
    </location>
</feature>